<dbReference type="AlphaFoldDB" id="A0A9D4I5Y9"/>
<dbReference type="EMBL" id="JAIWYP010000010">
    <property type="protein sequence ID" value="KAH3749424.1"/>
    <property type="molecule type" value="Genomic_DNA"/>
</dbReference>
<evidence type="ECO:0000313" key="1">
    <source>
        <dbReference type="EMBL" id="KAH3749424.1"/>
    </source>
</evidence>
<accession>A0A9D4I5Y9</accession>
<dbReference type="Proteomes" id="UP000828390">
    <property type="component" value="Unassembled WGS sequence"/>
</dbReference>
<proteinExistence type="predicted"/>
<reference evidence="1" key="1">
    <citation type="journal article" date="2019" name="bioRxiv">
        <title>The Genome of the Zebra Mussel, Dreissena polymorpha: A Resource for Invasive Species Research.</title>
        <authorList>
            <person name="McCartney M.A."/>
            <person name="Auch B."/>
            <person name="Kono T."/>
            <person name="Mallez S."/>
            <person name="Zhang Y."/>
            <person name="Obille A."/>
            <person name="Becker A."/>
            <person name="Abrahante J.E."/>
            <person name="Garbe J."/>
            <person name="Badalamenti J.P."/>
            <person name="Herman A."/>
            <person name="Mangelson H."/>
            <person name="Liachko I."/>
            <person name="Sullivan S."/>
            <person name="Sone E.D."/>
            <person name="Koren S."/>
            <person name="Silverstein K.A.T."/>
            <person name="Beckman K.B."/>
            <person name="Gohl D.M."/>
        </authorList>
    </citation>
    <scope>NUCLEOTIDE SEQUENCE</scope>
    <source>
        <strain evidence="1">Duluth1</strain>
        <tissue evidence="1">Whole animal</tissue>
    </source>
</reference>
<gene>
    <name evidence="1" type="ORF">DPMN_183922</name>
</gene>
<reference evidence="1" key="2">
    <citation type="submission" date="2020-11" db="EMBL/GenBank/DDBJ databases">
        <authorList>
            <person name="McCartney M.A."/>
            <person name="Auch B."/>
            <person name="Kono T."/>
            <person name="Mallez S."/>
            <person name="Becker A."/>
            <person name="Gohl D.M."/>
            <person name="Silverstein K.A.T."/>
            <person name="Koren S."/>
            <person name="Bechman K.B."/>
            <person name="Herman A."/>
            <person name="Abrahante J.E."/>
            <person name="Garbe J."/>
        </authorList>
    </citation>
    <scope>NUCLEOTIDE SEQUENCE</scope>
    <source>
        <strain evidence="1">Duluth1</strain>
        <tissue evidence="1">Whole animal</tissue>
    </source>
</reference>
<evidence type="ECO:0000313" key="2">
    <source>
        <dbReference type="Proteomes" id="UP000828390"/>
    </source>
</evidence>
<comment type="caution">
    <text evidence="1">The sequence shown here is derived from an EMBL/GenBank/DDBJ whole genome shotgun (WGS) entry which is preliminary data.</text>
</comment>
<organism evidence="1 2">
    <name type="scientific">Dreissena polymorpha</name>
    <name type="common">Zebra mussel</name>
    <name type="synonym">Mytilus polymorpha</name>
    <dbReference type="NCBI Taxonomy" id="45954"/>
    <lineage>
        <taxon>Eukaryota</taxon>
        <taxon>Metazoa</taxon>
        <taxon>Spiralia</taxon>
        <taxon>Lophotrochozoa</taxon>
        <taxon>Mollusca</taxon>
        <taxon>Bivalvia</taxon>
        <taxon>Autobranchia</taxon>
        <taxon>Heteroconchia</taxon>
        <taxon>Euheterodonta</taxon>
        <taxon>Imparidentia</taxon>
        <taxon>Neoheterodontei</taxon>
        <taxon>Myida</taxon>
        <taxon>Dreissenoidea</taxon>
        <taxon>Dreissenidae</taxon>
        <taxon>Dreissena</taxon>
    </lineage>
</organism>
<name>A0A9D4I5Y9_DREPO</name>
<protein>
    <submittedName>
        <fullName evidence="1">Uncharacterized protein</fullName>
    </submittedName>
</protein>
<sequence length="73" mass="8143">MDNFEGFEADGNSVGNRILKAFANSLDPDETPQNMAREQLSVRLSDRWDPTADPINSIIPITEISRPNPTKLD</sequence>
<keyword evidence="2" id="KW-1185">Reference proteome</keyword>